<protein>
    <submittedName>
        <fullName evidence="1">Uncharacterized protein</fullName>
    </submittedName>
</protein>
<sequence length="124" mass="13650">MVEESGVDIVAMVSMMHIGMITELNMAVGITSSSWWLDSGSTIHVCNDETQYKTYEAVNDDQMVLMGNHNPAKFSVLKSFCRLIKLSANGDEAWKDREVAVLALGAIAEGCISVWGNPFLYDLD</sequence>
<proteinExistence type="predicted"/>
<dbReference type="EMBL" id="JAJSOW010000003">
    <property type="protein sequence ID" value="KAI9194794.1"/>
    <property type="molecule type" value="Genomic_DNA"/>
</dbReference>
<evidence type="ECO:0000313" key="2">
    <source>
        <dbReference type="Proteomes" id="UP001064489"/>
    </source>
</evidence>
<comment type="caution">
    <text evidence="1">The sequence shown here is derived from an EMBL/GenBank/DDBJ whole genome shotgun (WGS) entry which is preliminary data.</text>
</comment>
<dbReference type="AlphaFoldDB" id="A0AAD5JIP3"/>
<name>A0AAD5JIP3_ACENE</name>
<keyword evidence="2" id="KW-1185">Reference proteome</keyword>
<reference evidence="1" key="2">
    <citation type="submission" date="2023-02" db="EMBL/GenBank/DDBJ databases">
        <authorList>
            <person name="Swenson N.G."/>
            <person name="Wegrzyn J.L."/>
            <person name="Mcevoy S.L."/>
        </authorList>
    </citation>
    <scope>NUCLEOTIDE SEQUENCE</scope>
    <source>
        <strain evidence="1">91603</strain>
        <tissue evidence="1">Leaf</tissue>
    </source>
</reference>
<accession>A0AAD5JIP3</accession>
<gene>
    <name evidence="1" type="ORF">LWI28_009243</name>
</gene>
<dbReference type="Proteomes" id="UP001064489">
    <property type="component" value="Chromosome 1"/>
</dbReference>
<evidence type="ECO:0000313" key="1">
    <source>
        <dbReference type="EMBL" id="KAI9194794.1"/>
    </source>
</evidence>
<organism evidence="1 2">
    <name type="scientific">Acer negundo</name>
    <name type="common">Box elder</name>
    <dbReference type="NCBI Taxonomy" id="4023"/>
    <lineage>
        <taxon>Eukaryota</taxon>
        <taxon>Viridiplantae</taxon>
        <taxon>Streptophyta</taxon>
        <taxon>Embryophyta</taxon>
        <taxon>Tracheophyta</taxon>
        <taxon>Spermatophyta</taxon>
        <taxon>Magnoliopsida</taxon>
        <taxon>eudicotyledons</taxon>
        <taxon>Gunneridae</taxon>
        <taxon>Pentapetalae</taxon>
        <taxon>rosids</taxon>
        <taxon>malvids</taxon>
        <taxon>Sapindales</taxon>
        <taxon>Sapindaceae</taxon>
        <taxon>Hippocastanoideae</taxon>
        <taxon>Acereae</taxon>
        <taxon>Acer</taxon>
    </lineage>
</organism>
<reference evidence="1" key="1">
    <citation type="journal article" date="2022" name="Plant J.">
        <title>Strategies of tolerance reflected in two North American maple genomes.</title>
        <authorList>
            <person name="McEvoy S.L."/>
            <person name="Sezen U.U."/>
            <person name="Trouern-Trend A."/>
            <person name="McMahon S.M."/>
            <person name="Schaberg P.G."/>
            <person name="Yang J."/>
            <person name="Wegrzyn J.L."/>
            <person name="Swenson N.G."/>
        </authorList>
    </citation>
    <scope>NUCLEOTIDE SEQUENCE</scope>
    <source>
        <strain evidence="1">91603</strain>
    </source>
</reference>